<reference evidence="12 13" key="1">
    <citation type="submission" date="2015-12" db="EMBL/GenBank/DDBJ databases">
        <authorList>
            <person name="Shamseldin A."/>
            <person name="Moawad H."/>
            <person name="Abd El-Rahim W.M."/>
            <person name="Sadowsky M.J."/>
        </authorList>
    </citation>
    <scope>NUCLEOTIDE SEQUENCE [LARGE SCALE GENOMIC DNA]</scope>
    <source>
        <strain evidence="12 13">JC234</strain>
    </source>
</reference>
<dbReference type="STRING" id="1480615.AWJ14_12425"/>
<name>A0A1C1YRG2_9HYPH</name>
<keyword evidence="7 9" id="KW-1133">Transmembrane helix</keyword>
<dbReference type="InterPro" id="IPR050366">
    <property type="entry name" value="BP-dependent_transpt_permease"/>
</dbReference>
<gene>
    <name evidence="12" type="ORF">AWJ14_12425</name>
</gene>
<feature type="region of interest" description="Disordered" evidence="10">
    <location>
        <begin position="1"/>
        <end position="27"/>
    </location>
</feature>
<evidence type="ECO:0000256" key="3">
    <source>
        <dbReference type="ARBA" id="ARBA00022475"/>
    </source>
</evidence>
<evidence type="ECO:0000256" key="2">
    <source>
        <dbReference type="ARBA" id="ARBA00022448"/>
    </source>
</evidence>
<feature type="transmembrane region" description="Helical" evidence="9">
    <location>
        <begin position="194"/>
        <end position="210"/>
    </location>
</feature>
<keyword evidence="13" id="KW-1185">Reference proteome</keyword>
<dbReference type="GO" id="GO:0055085">
    <property type="term" value="P:transmembrane transport"/>
    <property type="evidence" value="ECO:0007669"/>
    <property type="project" value="InterPro"/>
</dbReference>
<dbReference type="Pfam" id="PF12911">
    <property type="entry name" value="OppC_N"/>
    <property type="match status" value="1"/>
</dbReference>
<evidence type="ECO:0000256" key="7">
    <source>
        <dbReference type="ARBA" id="ARBA00022989"/>
    </source>
</evidence>
<dbReference type="Gene3D" id="1.10.3720.10">
    <property type="entry name" value="MetI-like"/>
    <property type="match status" value="1"/>
</dbReference>
<evidence type="ECO:0000256" key="9">
    <source>
        <dbReference type="RuleBase" id="RU363032"/>
    </source>
</evidence>
<dbReference type="SUPFAM" id="SSF161098">
    <property type="entry name" value="MetI-like"/>
    <property type="match status" value="1"/>
</dbReference>
<feature type="domain" description="ABC transmembrane type-1" evidence="11">
    <location>
        <begin position="100"/>
        <end position="291"/>
    </location>
</feature>
<keyword evidence="6" id="KW-0653">Protein transport</keyword>
<dbReference type="Pfam" id="PF00528">
    <property type="entry name" value="BPD_transp_1"/>
    <property type="match status" value="1"/>
</dbReference>
<evidence type="ECO:0000313" key="12">
    <source>
        <dbReference type="EMBL" id="OCW56016.1"/>
    </source>
</evidence>
<keyword evidence="2 9" id="KW-0813">Transport</keyword>
<dbReference type="GO" id="GO:0015031">
    <property type="term" value="P:protein transport"/>
    <property type="evidence" value="ECO:0007669"/>
    <property type="project" value="UniProtKB-KW"/>
</dbReference>
<comment type="subcellular location">
    <subcellularLocation>
        <location evidence="1 9">Cell membrane</location>
        <topology evidence="1 9">Multi-pass membrane protein</topology>
    </subcellularLocation>
</comment>
<organism evidence="12 13">
    <name type="scientific">Hoeflea olei</name>
    <dbReference type="NCBI Taxonomy" id="1480615"/>
    <lineage>
        <taxon>Bacteria</taxon>
        <taxon>Pseudomonadati</taxon>
        <taxon>Pseudomonadota</taxon>
        <taxon>Alphaproteobacteria</taxon>
        <taxon>Hyphomicrobiales</taxon>
        <taxon>Rhizobiaceae</taxon>
        <taxon>Hoeflea</taxon>
    </lineage>
</organism>
<dbReference type="InterPro" id="IPR000515">
    <property type="entry name" value="MetI-like"/>
</dbReference>
<sequence length="305" mass="31850">MPSSIRASRSADMATTPISHPRAKSPARRALGRFGSKPGAMIGLAVFASLLLLMLVHPLVSGIGPNTIDLRAINQGPSASHWLGTDGVGRDVFARLLEGGRISLLVAVTSSVASLVIGFLIGAVAGLGGRIADAIAMRSVDVAMTLPPVILLLVLASITGPGIGPTILVISLLSWPVLSRLVRSRLLELGQRDFVVASRGMGAGLGHLIWRHALPNSIDILVVFATLQVASAILLEAGLSFLGLGVPPPDASWGNMLFAARSTTVLTNYPWQWMFPGLALVVVVLAINFIGDGLRDAFDPRSEGA</sequence>
<protein>
    <submittedName>
        <fullName evidence="12">Peptide ABC transporter permease</fullName>
    </submittedName>
</protein>
<comment type="caution">
    <text evidence="12">The sequence shown here is derived from an EMBL/GenBank/DDBJ whole genome shotgun (WGS) entry which is preliminary data.</text>
</comment>
<feature type="transmembrane region" description="Helical" evidence="9">
    <location>
        <begin position="149"/>
        <end position="174"/>
    </location>
</feature>
<dbReference type="Proteomes" id="UP000094795">
    <property type="component" value="Unassembled WGS sequence"/>
</dbReference>
<keyword evidence="8 9" id="KW-0472">Membrane</keyword>
<dbReference type="PROSITE" id="PS50928">
    <property type="entry name" value="ABC_TM1"/>
    <property type="match status" value="1"/>
</dbReference>
<feature type="transmembrane region" description="Helical" evidence="9">
    <location>
        <begin position="271"/>
        <end position="291"/>
    </location>
</feature>
<dbReference type="InterPro" id="IPR025966">
    <property type="entry name" value="OppC_N"/>
</dbReference>
<accession>A0A1C1YRG2</accession>
<feature type="transmembrane region" description="Helical" evidence="9">
    <location>
        <begin position="38"/>
        <end position="60"/>
    </location>
</feature>
<evidence type="ECO:0000259" key="11">
    <source>
        <dbReference type="PROSITE" id="PS50928"/>
    </source>
</evidence>
<keyword evidence="3" id="KW-1003">Cell membrane</keyword>
<dbReference type="GO" id="GO:0005886">
    <property type="term" value="C:plasma membrane"/>
    <property type="evidence" value="ECO:0007669"/>
    <property type="project" value="UniProtKB-SubCell"/>
</dbReference>
<dbReference type="PANTHER" id="PTHR43386:SF1">
    <property type="entry name" value="D,D-DIPEPTIDE TRANSPORT SYSTEM PERMEASE PROTEIN DDPC-RELATED"/>
    <property type="match status" value="1"/>
</dbReference>
<dbReference type="InterPro" id="IPR035906">
    <property type="entry name" value="MetI-like_sf"/>
</dbReference>
<evidence type="ECO:0000313" key="13">
    <source>
        <dbReference type="Proteomes" id="UP000094795"/>
    </source>
</evidence>
<proteinExistence type="inferred from homology"/>
<dbReference type="EMBL" id="LQZT01000048">
    <property type="protein sequence ID" value="OCW56016.1"/>
    <property type="molecule type" value="Genomic_DNA"/>
</dbReference>
<evidence type="ECO:0000256" key="8">
    <source>
        <dbReference type="ARBA" id="ARBA00023136"/>
    </source>
</evidence>
<comment type="similarity">
    <text evidence="9">Belongs to the binding-protein-dependent transport system permease family.</text>
</comment>
<keyword evidence="4 9" id="KW-0812">Transmembrane</keyword>
<feature type="transmembrane region" description="Helical" evidence="9">
    <location>
        <begin position="222"/>
        <end position="246"/>
    </location>
</feature>
<dbReference type="AlphaFoldDB" id="A0A1C1YRG2"/>
<evidence type="ECO:0000256" key="5">
    <source>
        <dbReference type="ARBA" id="ARBA00022856"/>
    </source>
</evidence>
<dbReference type="PANTHER" id="PTHR43386">
    <property type="entry name" value="OLIGOPEPTIDE TRANSPORT SYSTEM PERMEASE PROTEIN APPC"/>
    <property type="match status" value="1"/>
</dbReference>
<evidence type="ECO:0000256" key="4">
    <source>
        <dbReference type="ARBA" id="ARBA00022692"/>
    </source>
</evidence>
<dbReference type="GO" id="GO:0015833">
    <property type="term" value="P:peptide transport"/>
    <property type="evidence" value="ECO:0007669"/>
    <property type="project" value="UniProtKB-KW"/>
</dbReference>
<feature type="transmembrane region" description="Helical" evidence="9">
    <location>
        <begin position="102"/>
        <end position="128"/>
    </location>
</feature>
<keyword evidence="5" id="KW-0571">Peptide transport</keyword>
<dbReference type="CDD" id="cd06261">
    <property type="entry name" value="TM_PBP2"/>
    <property type="match status" value="1"/>
</dbReference>
<evidence type="ECO:0000256" key="10">
    <source>
        <dbReference type="SAM" id="MobiDB-lite"/>
    </source>
</evidence>
<evidence type="ECO:0000256" key="1">
    <source>
        <dbReference type="ARBA" id="ARBA00004651"/>
    </source>
</evidence>
<evidence type="ECO:0000256" key="6">
    <source>
        <dbReference type="ARBA" id="ARBA00022927"/>
    </source>
</evidence>